<gene>
    <name evidence="1" type="ORF">E3D37_38680</name>
</gene>
<dbReference type="AlphaFoldDB" id="A0AAX2RCD6"/>
<reference evidence="1 2" key="1">
    <citation type="submission" date="2019-03" db="EMBL/GenBank/DDBJ databases">
        <title>Burkholderia cepacia outbreak.</title>
        <authorList>
            <person name="Farzana R."/>
            <person name="Walsh T.R."/>
        </authorList>
    </citation>
    <scope>NUCLEOTIDE SEQUENCE [LARGE SCALE GENOMIC DNA]</scope>
    <source>
        <strain evidence="2">d13</strain>
    </source>
</reference>
<comment type="caution">
    <text evidence="1">The sequence shown here is derived from an EMBL/GenBank/DDBJ whole genome shotgun (WGS) entry which is preliminary data.</text>
</comment>
<proteinExistence type="predicted"/>
<protein>
    <submittedName>
        <fullName evidence="1">Uncharacterized protein</fullName>
    </submittedName>
</protein>
<dbReference type="Proteomes" id="UP000298234">
    <property type="component" value="Unassembled WGS sequence"/>
</dbReference>
<dbReference type="RefSeq" id="WP_124673874.1">
    <property type="nucleotide sequence ID" value="NZ_BCNU01000046.1"/>
</dbReference>
<organism evidence="1 2">
    <name type="scientific">Burkholderia cepacia</name>
    <name type="common">Pseudomonas cepacia</name>
    <dbReference type="NCBI Taxonomy" id="292"/>
    <lineage>
        <taxon>Bacteria</taxon>
        <taxon>Pseudomonadati</taxon>
        <taxon>Pseudomonadota</taxon>
        <taxon>Betaproteobacteria</taxon>
        <taxon>Burkholderiales</taxon>
        <taxon>Burkholderiaceae</taxon>
        <taxon>Burkholderia</taxon>
        <taxon>Burkholderia cepacia complex</taxon>
    </lineage>
</organism>
<sequence>MIAFWCADRLSRVDARLCGHVESLANAAMRGKIGALQTISPRSPLECTALRVAADAGISTSRRIRDSATMRAFG</sequence>
<accession>A0AAX2RCD6</accession>
<evidence type="ECO:0000313" key="1">
    <source>
        <dbReference type="EMBL" id="TEU34731.1"/>
    </source>
</evidence>
<name>A0AAX2RCD6_BURCE</name>
<dbReference type="EMBL" id="SNSQ01000072">
    <property type="protein sequence ID" value="TEU34731.1"/>
    <property type="molecule type" value="Genomic_DNA"/>
</dbReference>
<evidence type="ECO:0000313" key="2">
    <source>
        <dbReference type="Proteomes" id="UP000298234"/>
    </source>
</evidence>